<dbReference type="GO" id="GO:0016987">
    <property type="term" value="F:sigma factor activity"/>
    <property type="evidence" value="ECO:0007669"/>
    <property type="project" value="UniProtKB-KW"/>
</dbReference>
<dbReference type="Gene3D" id="1.10.1740.10">
    <property type="match status" value="1"/>
</dbReference>
<dbReference type="Pfam" id="PF08281">
    <property type="entry name" value="Sigma70_r4_2"/>
    <property type="match status" value="1"/>
</dbReference>
<keyword evidence="4" id="KW-0804">Transcription</keyword>
<dbReference type="NCBIfam" id="TIGR02937">
    <property type="entry name" value="sigma70-ECF"/>
    <property type="match status" value="1"/>
</dbReference>
<protein>
    <submittedName>
        <fullName evidence="9">RNA polymerase subunit sigma-24</fullName>
    </submittedName>
</protein>
<keyword evidence="3" id="KW-0731">Sigma factor</keyword>
<evidence type="ECO:0000256" key="5">
    <source>
        <dbReference type="SAM" id="MobiDB-lite"/>
    </source>
</evidence>
<dbReference type="RefSeq" id="WP_285486182.1">
    <property type="nucleotide sequence ID" value="NZ_BSTI01000002.1"/>
</dbReference>
<feature type="compositionally biased region" description="Basic and acidic residues" evidence="5">
    <location>
        <begin position="111"/>
        <end position="124"/>
    </location>
</feature>
<evidence type="ECO:0000256" key="4">
    <source>
        <dbReference type="ARBA" id="ARBA00023163"/>
    </source>
</evidence>
<dbReference type="InterPro" id="IPR046531">
    <property type="entry name" value="DUF6596"/>
</dbReference>
<name>A0A9W6QV12_9PSEU</name>
<keyword evidence="10" id="KW-1185">Reference proteome</keyword>
<organism evidence="9 10">
    <name type="scientific">Amycolatopsis taiwanensis</name>
    <dbReference type="NCBI Taxonomy" id="342230"/>
    <lineage>
        <taxon>Bacteria</taxon>
        <taxon>Bacillati</taxon>
        <taxon>Actinomycetota</taxon>
        <taxon>Actinomycetes</taxon>
        <taxon>Pseudonocardiales</taxon>
        <taxon>Pseudonocardiaceae</taxon>
        <taxon>Amycolatopsis</taxon>
    </lineage>
</organism>
<dbReference type="Gene3D" id="1.25.40.10">
    <property type="entry name" value="Tetratricopeptide repeat domain"/>
    <property type="match status" value="1"/>
</dbReference>
<evidence type="ECO:0000313" key="9">
    <source>
        <dbReference type="EMBL" id="GLY64669.1"/>
    </source>
</evidence>
<dbReference type="EMBL" id="BSTI01000002">
    <property type="protein sequence ID" value="GLY64669.1"/>
    <property type="molecule type" value="Genomic_DNA"/>
</dbReference>
<evidence type="ECO:0000256" key="3">
    <source>
        <dbReference type="ARBA" id="ARBA00023082"/>
    </source>
</evidence>
<sequence length="447" mass="48280">MNAARVLQQVYHEHRARMLAALIRVLGDFELAEDALQDACALALRAWDGPAPDDPVAWLLTAARNSAIDRLRRARRGREKLAQLGAAPEGVPRRGPGGASPADTGVSRAAPRRDPGSAPPDDRAVTMMTDFGEDSLLSTGDERLSLIFTCCHPALAEDARVALTLQAVAGLTAGQIARMFLVGESALAQRLVRAKRKIRDAGISLEVPADHLLPERLSGVLAVLYLIFTQGYTAARDRPEHRTLCQEAIRLAKLVAVLMPDEPETLGLVALLLLHDSRAAARYSASGEVVLLEDQDRSRWDHAEIIEAIGLLDRALRLGRPGPYQLQAGIAALHAQAVSADQTDWPGIAALYARLLALTPSPVVALNHAVAVAMATTPEEGLALIDRIDGLDRYHLLHAARADLLRRLGRTAEAASAYRRAHELAANPADRRFLAGRLHDLDVTESQ</sequence>
<evidence type="ECO:0000259" key="7">
    <source>
        <dbReference type="Pfam" id="PF08281"/>
    </source>
</evidence>
<dbReference type="PANTHER" id="PTHR47756:SF2">
    <property type="entry name" value="BLL6612 PROTEIN"/>
    <property type="match status" value="1"/>
</dbReference>
<dbReference type="InterPro" id="IPR007627">
    <property type="entry name" value="RNA_pol_sigma70_r2"/>
</dbReference>
<dbReference type="InterPro" id="IPR014284">
    <property type="entry name" value="RNA_pol_sigma-70_dom"/>
</dbReference>
<dbReference type="InterPro" id="IPR011990">
    <property type="entry name" value="TPR-like_helical_dom_sf"/>
</dbReference>
<feature type="domain" description="DUF6596" evidence="8">
    <location>
        <begin position="216"/>
        <end position="315"/>
    </location>
</feature>
<dbReference type="InterPro" id="IPR013249">
    <property type="entry name" value="RNA_pol_sigma70_r4_t2"/>
</dbReference>
<evidence type="ECO:0000256" key="1">
    <source>
        <dbReference type="ARBA" id="ARBA00010641"/>
    </source>
</evidence>
<dbReference type="InterPro" id="IPR013325">
    <property type="entry name" value="RNA_pol_sigma_r2"/>
</dbReference>
<gene>
    <name evidence="9" type="primary">rpoE</name>
    <name evidence="9" type="ORF">Atai01_12880</name>
</gene>
<dbReference type="AlphaFoldDB" id="A0A9W6QV12"/>
<comment type="similarity">
    <text evidence="1">Belongs to the sigma-70 factor family. ECF subfamily.</text>
</comment>
<feature type="domain" description="RNA polymerase sigma-70 region 2" evidence="6">
    <location>
        <begin position="11"/>
        <end position="76"/>
    </location>
</feature>
<evidence type="ECO:0000313" key="10">
    <source>
        <dbReference type="Proteomes" id="UP001165136"/>
    </source>
</evidence>
<evidence type="ECO:0000259" key="6">
    <source>
        <dbReference type="Pfam" id="PF04542"/>
    </source>
</evidence>
<feature type="region of interest" description="Disordered" evidence="5">
    <location>
        <begin position="81"/>
        <end position="124"/>
    </location>
</feature>
<dbReference type="Pfam" id="PF20239">
    <property type="entry name" value="DUF6596"/>
    <property type="match status" value="1"/>
</dbReference>
<dbReference type="GO" id="GO:0006352">
    <property type="term" value="P:DNA-templated transcription initiation"/>
    <property type="evidence" value="ECO:0007669"/>
    <property type="project" value="InterPro"/>
</dbReference>
<dbReference type="SUPFAM" id="SSF88946">
    <property type="entry name" value="Sigma2 domain of RNA polymerase sigma factors"/>
    <property type="match status" value="1"/>
</dbReference>
<feature type="domain" description="RNA polymerase sigma factor 70 region 4 type 2" evidence="7">
    <location>
        <begin position="147"/>
        <end position="198"/>
    </location>
</feature>
<evidence type="ECO:0000256" key="2">
    <source>
        <dbReference type="ARBA" id="ARBA00023015"/>
    </source>
</evidence>
<dbReference type="Pfam" id="PF04542">
    <property type="entry name" value="Sigma70_r2"/>
    <property type="match status" value="1"/>
</dbReference>
<comment type="caution">
    <text evidence="9">The sequence shown here is derived from an EMBL/GenBank/DDBJ whole genome shotgun (WGS) entry which is preliminary data.</text>
</comment>
<accession>A0A9W6QV12</accession>
<dbReference type="PANTHER" id="PTHR47756">
    <property type="entry name" value="BLL6612 PROTEIN-RELATED"/>
    <property type="match status" value="1"/>
</dbReference>
<evidence type="ECO:0000259" key="8">
    <source>
        <dbReference type="Pfam" id="PF20239"/>
    </source>
</evidence>
<proteinExistence type="inferred from homology"/>
<dbReference type="Proteomes" id="UP001165136">
    <property type="component" value="Unassembled WGS sequence"/>
</dbReference>
<reference evidence="9" key="1">
    <citation type="submission" date="2023-03" db="EMBL/GenBank/DDBJ databases">
        <title>Amycolatopsis taiwanensis NBRC 103393.</title>
        <authorList>
            <person name="Ichikawa N."/>
            <person name="Sato H."/>
            <person name="Tonouchi N."/>
        </authorList>
    </citation>
    <scope>NUCLEOTIDE SEQUENCE</scope>
    <source>
        <strain evidence="9">NBRC 103393</strain>
    </source>
</reference>
<dbReference type="InterPro" id="IPR013324">
    <property type="entry name" value="RNA_pol_sigma_r3/r4-like"/>
</dbReference>
<dbReference type="SUPFAM" id="SSF88659">
    <property type="entry name" value="Sigma3 and sigma4 domains of RNA polymerase sigma factors"/>
    <property type="match status" value="1"/>
</dbReference>
<keyword evidence="2" id="KW-0805">Transcription regulation</keyword>
<dbReference type="GO" id="GO:0003677">
    <property type="term" value="F:DNA binding"/>
    <property type="evidence" value="ECO:0007669"/>
    <property type="project" value="InterPro"/>
</dbReference>